<keyword evidence="7" id="KW-0206">Cytoskeleton</keyword>
<organism evidence="13 14">
    <name type="scientific">Eragrostis curvula</name>
    <name type="common">weeping love grass</name>
    <dbReference type="NCBI Taxonomy" id="38414"/>
    <lineage>
        <taxon>Eukaryota</taxon>
        <taxon>Viridiplantae</taxon>
        <taxon>Streptophyta</taxon>
        <taxon>Embryophyta</taxon>
        <taxon>Tracheophyta</taxon>
        <taxon>Spermatophyta</taxon>
        <taxon>Magnoliopsida</taxon>
        <taxon>Liliopsida</taxon>
        <taxon>Poales</taxon>
        <taxon>Poaceae</taxon>
        <taxon>PACMAD clade</taxon>
        <taxon>Chloridoideae</taxon>
        <taxon>Eragrostideae</taxon>
        <taxon>Eragrostidinae</taxon>
        <taxon>Eragrostis</taxon>
    </lineage>
</organism>
<evidence type="ECO:0000313" key="13">
    <source>
        <dbReference type="EMBL" id="TVU03489.1"/>
    </source>
</evidence>
<evidence type="ECO:0000256" key="9">
    <source>
        <dbReference type="RuleBase" id="RU000394"/>
    </source>
</evidence>
<dbReference type="OrthoDB" id="3176171at2759"/>
<proteinExistence type="inferred from homology"/>
<sequence length="515" mass="57831">LNSPQTFSTSSSSCLLSVPKVPIQTSNSFHIPIQTSGRSKGKSIDEPPFRPHPPLIRSAPSIQWRPLAVEAQEYISSSSFPPLSEEERRLNTPVVITCNEQRREVSVGQNIANKQIDRTFLFDKVLGPKSRQHDVFNHAIVPLVNENGELPSDAGVIPRGLEEEVVSSADEIYRILEKGSAKRKTAETLLNKQSSRSHSIFSITIHIKECTLEGKEMIKSGKLNLVDLAGSENVSRAELAKREKSTRVFLHLGMSLILLLSTLDTYHTELYAAREKNGVYIPREQYVADEAEKKAMSEKLDRLEVVLESKDKKKMQETECALANLEERYLQANDTIKEKQYLIENFLKSEKVLVDEAQKLQSELENTAGDLSGLFSKLERKGNIEDANKSIVQQFHSKLTEDMNLLHRTVSTSVSKQESQLKSLEEGMQSFVSSKGKVTGELKEHVRKLKETFNSRIAQLHGLAKELELKSQLSFEKINSQVITHTSDLDDCMKGLLVDVDQSLSELQMGFLGKN</sequence>
<dbReference type="InterPro" id="IPR027417">
    <property type="entry name" value="P-loop_NTPase"/>
</dbReference>
<dbReference type="GO" id="GO:0008574">
    <property type="term" value="F:plus-end-directed microtubule motor activity"/>
    <property type="evidence" value="ECO:0007669"/>
    <property type="project" value="TreeGrafter"/>
</dbReference>
<keyword evidence="6 9" id="KW-0505">Motor protein</keyword>
<keyword evidence="2" id="KW-0963">Cytoplasm</keyword>
<feature type="domain" description="Kinesin motor" evidence="12">
    <location>
        <begin position="160"/>
        <end position="236"/>
    </location>
</feature>
<dbReference type="GO" id="GO:0008017">
    <property type="term" value="F:microtubule binding"/>
    <property type="evidence" value="ECO:0007669"/>
    <property type="project" value="InterPro"/>
</dbReference>
<dbReference type="EMBL" id="RWGY01000174">
    <property type="protein sequence ID" value="TVU03489.1"/>
    <property type="molecule type" value="Genomic_DNA"/>
</dbReference>
<gene>
    <name evidence="13" type="ORF">EJB05_50973</name>
</gene>
<comment type="caution">
    <text evidence="8">Lacks conserved residue(s) required for the propagation of feature annotation.</text>
</comment>
<dbReference type="PANTHER" id="PTHR47970:SF2">
    <property type="entry name" value="KINESIN-LIKE PROTEIN KIN-5D"/>
    <property type="match status" value="1"/>
</dbReference>
<keyword evidence="3 9" id="KW-0493">Microtubule</keyword>
<keyword evidence="4 9" id="KW-0547">Nucleotide-binding</keyword>
<dbReference type="SUPFAM" id="SSF52540">
    <property type="entry name" value="P-loop containing nucleoside triphosphate hydrolases"/>
    <property type="match status" value="1"/>
</dbReference>
<dbReference type="InterPro" id="IPR019821">
    <property type="entry name" value="Kinesin_motor_CS"/>
</dbReference>
<dbReference type="InterPro" id="IPR036961">
    <property type="entry name" value="Kinesin_motor_dom_sf"/>
</dbReference>
<protein>
    <recommendedName>
        <fullName evidence="9">Kinesin-like protein</fullName>
    </recommendedName>
</protein>
<dbReference type="Gene3D" id="3.40.850.10">
    <property type="entry name" value="Kinesin motor domain"/>
    <property type="match status" value="2"/>
</dbReference>
<dbReference type="GO" id="GO:0007018">
    <property type="term" value="P:microtubule-based movement"/>
    <property type="evidence" value="ECO:0007669"/>
    <property type="project" value="InterPro"/>
</dbReference>
<comment type="subcellular location">
    <subcellularLocation>
        <location evidence="1">Cytoplasm</location>
        <location evidence="1">Cytoskeleton</location>
    </subcellularLocation>
</comment>
<name>A0A5J9SWX1_9POAL</name>
<evidence type="ECO:0000256" key="4">
    <source>
        <dbReference type="ARBA" id="ARBA00022741"/>
    </source>
</evidence>
<evidence type="ECO:0000313" key="14">
    <source>
        <dbReference type="Proteomes" id="UP000324897"/>
    </source>
</evidence>
<evidence type="ECO:0000256" key="5">
    <source>
        <dbReference type="ARBA" id="ARBA00022840"/>
    </source>
</evidence>
<feature type="non-terminal residue" evidence="13">
    <location>
        <position position="1"/>
    </location>
</feature>
<keyword evidence="14" id="KW-1185">Reference proteome</keyword>
<dbReference type="GO" id="GO:0090307">
    <property type="term" value="P:mitotic spindle assembly"/>
    <property type="evidence" value="ECO:0007669"/>
    <property type="project" value="TreeGrafter"/>
</dbReference>
<evidence type="ECO:0000256" key="1">
    <source>
        <dbReference type="ARBA" id="ARBA00004245"/>
    </source>
</evidence>
<feature type="region of interest" description="Disordered" evidence="11">
    <location>
        <begin position="27"/>
        <end position="56"/>
    </location>
</feature>
<reference evidence="13 14" key="1">
    <citation type="journal article" date="2019" name="Sci. Rep.">
        <title>A high-quality genome of Eragrostis curvula grass provides insights into Poaceae evolution and supports new strategies to enhance forage quality.</title>
        <authorList>
            <person name="Carballo J."/>
            <person name="Santos B.A.C.M."/>
            <person name="Zappacosta D."/>
            <person name="Garbus I."/>
            <person name="Selva J.P."/>
            <person name="Gallo C.A."/>
            <person name="Diaz A."/>
            <person name="Albertini E."/>
            <person name="Caccamo M."/>
            <person name="Echenique V."/>
        </authorList>
    </citation>
    <scope>NUCLEOTIDE SEQUENCE [LARGE SCALE GENOMIC DNA]</scope>
    <source>
        <strain evidence="14">cv. Victoria</strain>
        <tissue evidence="13">Leaf</tissue>
    </source>
</reference>
<dbReference type="GO" id="GO:0005876">
    <property type="term" value="C:spindle microtubule"/>
    <property type="evidence" value="ECO:0007669"/>
    <property type="project" value="TreeGrafter"/>
</dbReference>
<evidence type="ECO:0000259" key="12">
    <source>
        <dbReference type="PROSITE" id="PS50067"/>
    </source>
</evidence>
<dbReference type="GO" id="GO:0005524">
    <property type="term" value="F:ATP binding"/>
    <property type="evidence" value="ECO:0007669"/>
    <property type="project" value="UniProtKB-KW"/>
</dbReference>
<evidence type="ECO:0000256" key="10">
    <source>
        <dbReference type="SAM" id="Coils"/>
    </source>
</evidence>
<dbReference type="PROSITE" id="PS00411">
    <property type="entry name" value="KINESIN_MOTOR_1"/>
    <property type="match status" value="1"/>
</dbReference>
<dbReference type="PRINTS" id="PR00380">
    <property type="entry name" value="KINESINHEAVY"/>
</dbReference>
<comment type="similarity">
    <text evidence="8 9">Belongs to the TRAFAC class myosin-kinesin ATPase superfamily. Kinesin family.</text>
</comment>
<dbReference type="Proteomes" id="UP000324897">
    <property type="component" value="Unassembled WGS sequence"/>
</dbReference>
<evidence type="ECO:0000256" key="6">
    <source>
        <dbReference type="ARBA" id="ARBA00023175"/>
    </source>
</evidence>
<feature type="coiled-coil region" evidence="10">
    <location>
        <begin position="293"/>
        <end position="342"/>
    </location>
</feature>
<dbReference type="AlphaFoldDB" id="A0A5J9SWX1"/>
<keyword evidence="10" id="KW-0175">Coiled coil</keyword>
<keyword evidence="5 9" id="KW-0067">ATP-binding</keyword>
<evidence type="ECO:0000256" key="11">
    <source>
        <dbReference type="SAM" id="MobiDB-lite"/>
    </source>
</evidence>
<dbReference type="GO" id="GO:0051231">
    <property type="term" value="P:spindle elongation"/>
    <property type="evidence" value="ECO:0007669"/>
    <property type="project" value="TreeGrafter"/>
</dbReference>
<dbReference type="InterPro" id="IPR047149">
    <property type="entry name" value="KIF11-like"/>
</dbReference>
<accession>A0A5J9SWX1</accession>
<dbReference type="PROSITE" id="PS50067">
    <property type="entry name" value="KINESIN_MOTOR_2"/>
    <property type="match status" value="1"/>
</dbReference>
<evidence type="ECO:0000256" key="3">
    <source>
        <dbReference type="ARBA" id="ARBA00022701"/>
    </source>
</evidence>
<comment type="caution">
    <text evidence="13">The sequence shown here is derived from an EMBL/GenBank/DDBJ whole genome shotgun (WGS) entry which is preliminary data.</text>
</comment>
<dbReference type="Pfam" id="PF00225">
    <property type="entry name" value="Kinesin"/>
    <property type="match status" value="1"/>
</dbReference>
<dbReference type="InterPro" id="IPR001752">
    <property type="entry name" value="Kinesin_motor_dom"/>
</dbReference>
<evidence type="ECO:0000256" key="2">
    <source>
        <dbReference type="ARBA" id="ARBA00022490"/>
    </source>
</evidence>
<dbReference type="SMART" id="SM00129">
    <property type="entry name" value="KISc"/>
    <property type="match status" value="1"/>
</dbReference>
<dbReference type="PANTHER" id="PTHR47970">
    <property type="entry name" value="KINESIN-LIKE PROTEIN KIF11"/>
    <property type="match status" value="1"/>
</dbReference>
<evidence type="ECO:0000256" key="8">
    <source>
        <dbReference type="PROSITE-ProRule" id="PRU00283"/>
    </source>
</evidence>
<evidence type="ECO:0000256" key="7">
    <source>
        <dbReference type="ARBA" id="ARBA00023212"/>
    </source>
</evidence>
<feature type="compositionally biased region" description="Polar residues" evidence="11">
    <location>
        <begin position="27"/>
        <end position="38"/>
    </location>
</feature>
<dbReference type="GO" id="GO:0072686">
    <property type="term" value="C:mitotic spindle"/>
    <property type="evidence" value="ECO:0007669"/>
    <property type="project" value="TreeGrafter"/>
</dbReference>